<name>A0A9D2AU96_9FIRM</name>
<dbReference type="InterPro" id="IPR036390">
    <property type="entry name" value="WH_DNA-bd_sf"/>
</dbReference>
<feature type="domain" description="HTH arsR-type" evidence="4">
    <location>
        <begin position="24"/>
        <end position="118"/>
    </location>
</feature>
<dbReference type="InterPro" id="IPR036388">
    <property type="entry name" value="WH-like_DNA-bd_sf"/>
</dbReference>
<proteinExistence type="predicted"/>
<gene>
    <name evidence="5" type="ORF">H9851_04375</name>
</gene>
<dbReference type="EMBL" id="DXEW01000023">
    <property type="protein sequence ID" value="HIX50497.1"/>
    <property type="molecule type" value="Genomic_DNA"/>
</dbReference>
<dbReference type="NCBIfam" id="NF033788">
    <property type="entry name" value="HTH_metalloreg"/>
    <property type="match status" value="1"/>
</dbReference>
<sequence>MEDKKQPEDAADMTYTENIRRRLPPDETFADLADLFKMFGDSTRAKILGCLQLRDLCVGEIAEVLGMSVSAVSHQLRVLRGAKLVKGTKEGKEVKYSLDDDHVTKIMEYGLTHVNEGR</sequence>
<dbReference type="PRINTS" id="PR00778">
    <property type="entry name" value="HTHARSR"/>
</dbReference>
<evidence type="ECO:0000313" key="6">
    <source>
        <dbReference type="Proteomes" id="UP000886847"/>
    </source>
</evidence>
<comment type="caution">
    <text evidence="5">The sequence shown here is derived from an EMBL/GenBank/DDBJ whole genome shotgun (WGS) entry which is preliminary data.</text>
</comment>
<dbReference type="InterPro" id="IPR001845">
    <property type="entry name" value="HTH_ArsR_DNA-bd_dom"/>
</dbReference>
<organism evidence="5 6">
    <name type="scientific">Candidatus Borkfalkia faecavium</name>
    <dbReference type="NCBI Taxonomy" id="2838508"/>
    <lineage>
        <taxon>Bacteria</taxon>
        <taxon>Bacillati</taxon>
        <taxon>Bacillota</taxon>
        <taxon>Clostridia</taxon>
        <taxon>Christensenellales</taxon>
        <taxon>Christensenellaceae</taxon>
        <taxon>Candidatus Borkfalkia</taxon>
    </lineage>
</organism>
<dbReference type="SUPFAM" id="SSF46785">
    <property type="entry name" value="Winged helix' DNA-binding domain"/>
    <property type="match status" value="1"/>
</dbReference>
<keyword evidence="3" id="KW-0804">Transcription</keyword>
<dbReference type="PROSITE" id="PS50987">
    <property type="entry name" value="HTH_ARSR_2"/>
    <property type="match status" value="1"/>
</dbReference>
<evidence type="ECO:0000256" key="3">
    <source>
        <dbReference type="ARBA" id="ARBA00023163"/>
    </source>
</evidence>
<evidence type="ECO:0000259" key="4">
    <source>
        <dbReference type="PROSITE" id="PS50987"/>
    </source>
</evidence>
<dbReference type="GO" id="GO:0003677">
    <property type="term" value="F:DNA binding"/>
    <property type="evidence" value="ECO:0007669"/>
    <property type="project" value="UniProtKB-KW"/>
</dbReference>
<dbReference type="AlphaFoldDB" id="A0A9D2AU96"/>
<evidence type="ECO:0000256" key="1">
    <source>
        <dbReference type="ARBA" id="ARBA00023015"/>
    </source>
</evidence>
<evidence type="ECO:0000313" key="5">
    <source>
        <dbReference type="EMBL" id="HIX50497.1"/>
    </source>
</evidence>
<dbReference type="PANTHER" id="PTHR43132">
    <property type="entry name" value="ARSENICAL RESISTANCE OPERON REPRESSOR ARSR-RELATED"/>
    <property type="match status" value="1"/>
</dbReference>
<dbReference type="Proteomes" id="UP000886847">
    <property type="component" value="Unassembled WGS sequence"/>
</dbReference>
<dbReference type="PANTHER" id="PTHR43132:SF6">
    <property type="entry name" value="HTH-TYPE TRANSCRIPTIONAL REPRESSOR CZRA"/>
    <property type="match status" value="1"/>
</dbReference>
<accession>A0A9D2AU96</accession>
<reference evidence="5" key="2">
    <citation type="submission" date="2021-04" db="EMBL/GenBank/DDBJ databases">
        <authorList>
            <person name="Gilroy R."/>
        </authorList>
    </citation>
    <scope>NUCLEOTIDE SEQUENCE</scope>
    <source>
        <strain evidence="5">2189</strain>
    </source>
</reference>
<reference evidence="5" key="1">
    <citation type="journal article" date="2021" name="PeerJ">
        <title>Extensive microbial diversity within the chicken gut microbiome revealed by metagenomics and culture.</title>
        <authorList>
            <person name="Gilroy R."/>
            <person name="Ravi A."/>
            <person name="Getino M."/>
            <person name="Pursley I."/>
            <person name="Horton D.L."/>
            <person name="Alikhan N.F."/>
            <person name="Baker D."/>
            <person name="Gharbi K."/>
            <person name="Hall N."/>
            <person name="Watson M."/>
            <person name="Adriaenssens E.M."/>
            <person name="Foster-Nyarko E."/>
            <person name="Jarju S."/>
            <person name="Secka A."/>
            <person name="Antonio M."/>
            <person name="Oren A."/>
            <person name="Chaudhuri R.R."/>
            <person name="La Ragione R."/>
            <person name="Hildebrand F."/>
            <person name="Pallen M.J."/>
        </authorList>
    </citation>
    <scope>NUCLEOTIDE SEQUENCE</scope>
    <source>
        <strain evidence="5">2189</strain>
    </source>
</reference>
<dbReference type="Pfam" id="PF01022">
    <property type="entry name" value="HTH_5"/>
    <property type="match status" value="1"/>
</dbReference>
<keyword evidence="1" id="KW-0805">Transcription regulation</keyword>
<dbReference type="SMART" id="SM00418">
    <property type="entry name" value="HTH_ARSR"/>
    <property type="match status" value="1"/>
</dbReference>
<dbReference type="InterPro" id="IPR051011">
    <property type="entry name" value="Metal_resp_trans_reg"/>
</dbReference>
<dbReference type="InterPro" id="IPR011991">
    <property type="entry name" value="ArsR-like_HTH"/>
</dbReference>
<protein>
    <submittedName>
        <fullName evidence="5">Metalloregulator ArsR/SmtB family transcription factor</fullName>
    </submittedName>
</protein>
<dbReference type="Gene3D" id="1.10.10.10">
    <property type="entry name" value="Winged helix-like DNA-binding domain superfamily/Winged helix DNA-binding domain"/>
    <property type="match status" value="1"/>
</dbReference>
<dbReference type="GO" id="GO:0003700">
    <property type="term" value="F:DNA-binding transcription factor activity"/>
    <property type="evidence" value="ECO:0007669"/>
    <property type="project" value="InterPro"/>
</dbReference>
<evidence type="ECO:0000256" key="2">
    <source>
        <dbReference type="ARBA" id="ARBA00023125"/>
    </source>
</evidence>
<dbReference type="CDD" id="cd00090">
    <property type="entry name" value="HTH_ARSR"/>
    <property type="match status" value="1"/>
</dbReference>
<keyword evidence="2" id="KW-0238">DNA-binding</keyword>